<dbReference type="GO" id="GO:0005829">
    <property type="term" value="C:cytosol"/>
    <property type="evidence" value="ECO:0007669"/>
    <property type="project" value="TreeGrafter"/>
</dbReference>
<dbReference type="EMBL" id="GIBP01003676">
    <property type="protein sequence ID" value="NDV32645.1"/>
    <property type="molecule type" value="Transcribed_RNA"/>
</dbReference>
<dbReference type="GO" id="GO:0005996">
    <property type="term" value="P:monosaccharide metabolic process"/>
    <property type="evidence" value="ECO:0007669"/>
    <property type="project" value="TreeGrafter"/>
</dbReference>
<dbReference type="Gene3D" id="3.40.50.720">
    <property type="entry name" value="NAD(P)-binding Rossmann-like Domain"/>
    <property type="match status" value="1"/>
</dbReference>
<dbReference type="InterPro" id="IPR001509">
    <property type="entry name" value="Epimerase_deHydtase"/>
</dbReference>
<dbReference type="AlphaFoldDB" id="A0A6B2L6Q2"/>
<dbReference type="SUPFAM" id="SSF51735">
    <property type="entry name" value="NAD(P)-binding Rossmann-fold domains"/>
    <property type="match status" value="1"/>
</dbReference>
<evidence type="ECO:0000313" key="2">
    <source>
        <dbReference type="EMBL" id="NDV32645.1"/>
    </source>
</evidence>
<dbReference type="PANTHER" id="PTHR43725">
    <property type="entry name" value="UDP-GLUCOSE 4-EPIMERASE"/>
    <property type="match status" value="1"/>
</dbReference>
<dbReference type="Pfam" id="PF01370">
    <property type="entry name" value="Epimerase"/>
    <property type="match status" value="1"/>
</dbReference>
<feature type="domain" description="NAD-dependent epimerase/dehydratase" evidence="1">
    <location>
        <begin position="2"/>
        <end position="228"/>
    </location>
</feature>
<organism evidence="2">
    <name type="scientific">Arcella intermedia</name>
    <dbReference type="NCBI Taxonomy" id="1963864"/>
    <lineage>
        <taxon>Eukaryota</taxon>
        <taxon>Amoebozoa</taxon>
        <taxon>Tubulinea</taxon>
        <taxon>Elardia</taxon>
        <taxon>Arcellinida</taxon>
        <taxon>Sphaerothecina</taxon>
        <taxon>Arcellidae</taxon>
        <taxon>Arcella</taxon>
    </lineage>
</organism>
<sequence>MGGSKFIGRSTVSAFVKAGWSVTTYNRGKTHWHPHEHLQQINRVIGDRSNEASFFKYLISSGPWDAVVDFTSFDGEDVSVVIEGLRSVKHYVFISTDSVYEVCPSSISPRTEDTAIRPQDPNLRQQLHQKDKYGSNKLECEEVLQAAFEKGGFPYTSLRLPDIFGPYDTTKRHWRYQVWLKCGEESKVELSKSGREKPLSFVYSEDVSSAILAVIEAGPSVFGHSLNIAQEETPTLEQYLRTVASCIGVRPQFLLSDKVLYRWLPSVKCGPVSIEKAKRMLKWRPTPMGRALEETCAWHEAAWGMFPKKRPVAHLPVSAIVRLEGSYSSPTPPTAPLPIVHHPIAPTVETNEGTQEDYSDGEFKLEYVLQNLK</sequence>
<accession>A0A6B2L6Q2</accession>
<name>A0A6B2L6Q2_9EUKA</name>
<protein>
    <recommendedName>
        <fullName evidence="1">NAD-dependent epimerase/dehydratase domain-containing protein</fullName>
    </recommendedName>
</protein>
<dbReference type="PANTHER" id="PTHR43725:SF32">
    <property type="entry name" value="NAD-DEPENDENT EPIMERASE_DEHYDRATASE DOMAIN-CONTAINING PROTEIN"/>
    <property type="match status" value="1"/>
</dbReference>
<evidence type="ECO:0000259" key="1">
    <source>
        <dbReference type="Pfam" id="PF01370"/>
    </source>
</evidence>
<dbReference type="GO" id="GO:0003978">
    <property type="term" value="F:UDP-glucose 4-epimerase activity"/>
    <property type="evidence" value="ECO:0007669"/>
    <property type="project" value="TreeGrafter"/>
</dbReference>
<dbReference type="InterPro" id="IPR036291">
    <property type="entry name" value="NAD(P)-bd_dom_sf"/>
</dbReference>
<proteinExistence type="predicted"/>
<reference evidence="2" key="1">
    <citation type="journal article" date="2020" name="J. Eukaryot. Microbiol.">
        <title>De novo Sequencing, Assembly and Annotation of the Transcriptome for the Free-Living Testate Amoeba Arcella intermedia.</title>
        <authorList>
            <person name="Ribeiro G.M."/>
            <person name="Porfirio-Sousa A.L."/>
            <person name="Maurer-Alcala X.X."/>
            <person name="Katz L.A."/>
            <person name="Lahr D.J.G."/>
        </authorList>
    </citation>
    <scope>NUCLEOTIDE SEQUENCE</scope>
</reference>